<feature type="compositionally biased region" description="Polar residues" evidence="3">
    <location>
        <begin position="1414"/>
        <end position="1446"/>
    </location>
</feature>
<feature type="domain" description="G-protein coupled receptors family 2 profile 1" evidence="7">
    <location>
        <begin position="629"/>
        <end position="714"/>
    </location>
</feature>
<feature type="disulfide bond" evidence="2">
    <location>
        <begin position="281"/>
        <end position="290"/>
    </location>
</feature>
<dbReference type="PROSITE" id="PS50227">
    <property type="entry name" value="G_PROTEIN_RECEP_F2_3"/>
    <property type="match status" value="1"/>
</dbReference>
<feature type="domain" description="Ig-like" evidence="8">
    <location>
        <begin position="444"/>
        <end position="534"/>
    </location>
</feature>
<dbReference type="SMART" id="SM00409">
    <property type="entry name" value="IG"/>
    <property type="match status" value="2"/>
</dbReference>
<organism evidence="9">
    <name type="scientific">Cacopsylla melanoneura</name>
    <dbReference type="NCBI Taxonomy" id="428564"/>
    <lineage>
        <taxon>Eukaryota</taxon>
        <taxon>Metazoa</taxon>
        <taxon>Ecdysozoa</taxon>
        <taxon>Arthropoda</taxon>
        <taxon>Hexapoda</taxon>
        <taxon>Insecta</taxon>
        <taxon>Pterygota</taxon>
        <taxon>Neoptera</taxon>
        <taxon>Paraneoptera</taxon>
        <taxon>Hemiptera</taxon>
        <taxon>Sternorrhyncha</taxon>
        <taxon>Psylloidea</taxon>
        <taxon>Psyllidae</taxon>
        <taxon>Psyllinae</taxon>
        <taxon>Cacopsylla</taxon>
    </lineage>
</organism>
<evidence type="ECO:0000256" key="3">
    <source>
        <dbReference type="SAM" id="MobiDB-lite"/>
    </source>
</evidence>
<dbReference type="CDD" id="cd00096">
    <property type="entry name" value="Ig"/>
    <property type="match status" value="1"/>
</dbReference>
<dbReference type="CDD" id="cd00041">
    <property type="entry name" value="CUB"/>
    <property type="match status" value="1"/>
</dbReference>
<feature type="transmembrane region" description="Helical" evidence="4">
    <location>
        <begin position="1180"/>
        <end position="1203"/>
    </location>
</feature>
<evidence type="ECO:0000259" key="5">
    <source>
        <dbReference type="PROSITE" id="PS01180"/>
    </source>
</evidence>
<dbReference type="InterPro" id="IPR000742">
    <property type="entry name" value="EGF"/>
</dbReference>
<dbReference type="Gene3D" id="4.10.1240.10">
    <property type="entry name" value="GPCR, family 2, extracellular hormone receptor domain"/>
    <property type="match status" value="1"/>
</dbReference>
<dbReference type="InterPro" id="IPR007110">
    <property type="entry name" value="Ig-like_dom"/>
</dbReference>
<sequence length="2289" mass="250452">MFLFPSKFYPIRPSIVTAAFLYSFIFASVSGVFGVTSRPEVVDCGRVLTNSSGIVQTPNFPDRFPVPIHCSWRIQNPDPQSVIVLYFTQLFVTSGFTVTEYSELNSPWEGPTILFVADEHSVLASQWLASDKQYVVIDFDLDSLYGTHIRALDNLLDVYGFNVTYEIVPNVRDDVRSGGSGGEGGVPSVEQVAVTTLAASGEEEEEARPGYVRSELCSLVACSFSGHCYADANFTAYQCACFDGFSGPDCGNGPLCQSGRNECENGARCRHAGATHITCLCTEGFTGARCEIPTQVKHPAMDCPLDSDPFSCSDNTGSPRILCPVDESADASPCSACDESVGIPVPFDNARYEIRLGLNVTDNDRKNLTAVLNRTVAKLFRGISKIENLQVLNLTPYEDVTFHFFGPKSDSAKFQMTLLKLLERSKIGPYAVIPARDLGFEQEPLVQNKAILVNQLHNRVRLGKEYILSCVAEGSRFMTFHWFKDNVPINVNYSMREMWTKESGRDSHNQYVSTLGIQSAHKLDQGRYTCQVKDLGYQQCRSLYLEIMLPPLVKISPLTVTLERGFDLTIKCMSPDETGFGISSDRFGYSWVKDGDLFPMNPDSEIWEDLEPGGSVLKVKNIQKSVTYSCLVTAPHVPSGHASTHIHLTTPHTPLCPTHHSNGLYWPETMNGQTARVEAPLGRGGRCIVSRHCTQVQSGARWGLEDWSDCVPSDLGVIETNFLSLTLGYQTTSTNITLQHTADYLSSHPVRYPGQLESTVTLLGNILRLIQHTTQSSWNFVSSSVILGASDYFYVIVNYLLYWQQPLPTFVHRPKVIELQSIIELWSLLWCNQLSGEHKRLLLDSLLIDVRKLYNLTSSIISVQQPSVLFKNSQSTWSPNTSVSFESNTPVSTPSGSTASPGVLNLVIISYANLSQFLTPRYLNRDTDLLYEVHSSVVSTCLGDNGIKLDPSGEEQHREEGDKGEGEVQGVRRLKIVVEFPTPDNGSIPAGWNLTCGLSTNAGTSWELTCSLTLTSHTVVCTCHRFGLHALLITLDKRQMSLTSSPISHLRVLVGYSSCMLEVAVTLLHILPRWFRRRSWFLFLKVKFCLVILLLMLLMTYLACQSNMTKSKLSGFVLLIQYLVLVALSCHMSNLLIIYVQIVLPTPHQLKDAPLSIVLILHALSLLLCLSLSLSTTSHVVYYICVISTAVYTLLFFTFHVYVNWTLRYVAVQVQNAVIDVGIKLRRRILFHSGLIVLSLSVTYLHGILYLCYPGLVLVQYLLSLSCFLFGIVVFLVYFVHATPSAQKSAPSEANTGGGTRDYSLDSDFLEMLNFLETSRRGEETSGGEGGGMGRRKRSGSEEEEEGIPLTESHSSGGRMVTFSHDLVSDSEVHHIPPPLSSYPGGGSCNDLDILPPPPPPPGDTHACVERLTGSRQEQTHSGSRNDLHWTTTTGSKELQRSSPLTSGGPPILLCSVDVESDADPDDLRNSREILVQKVTSCQRNPTTTTFDQGGRNMIGDSAAFSQGGRNTMVPSQTNTPMISFSNNVPLDVPYSGCAYPSSTIPYVQPPYSAVLQPVSVAASHIVSTEASIYPTYSSNNLSYECPYPTSIANSVHSAPYTSSNTPYNSSLPPYVTPPRPRLPPYSTPHYTPHPAPGPIGLPRSKLPYAQHTTPSISQIPYGDSCTTIPSQIPYENPALPYESASVEPCTSFGDSARCRNSSPHSSYHRKTTLDSRPVYMSHPYDEHDSQFPERNVQDSRLSNTSANEALDFREDKQESDVNTSYPNSSTSLSNNSIPYSSHNRIPRSSQYNASTQQTPKVSNQSNISTPSDLDGRTSYPNTDTSQYRTNIEQPLSTNQTNSATNQFNRALPNTTTHPTSTNATTQPNGSNIIRIDANPAVTNPDPSRTNSSHARSNASAVDRSNSSWNITMNSNPPSSQMNSNSISSNNKPYASHDIRQSSDSSKTNGTYPNSSHSNSYSYPTNRHISSSVSNNSDKAANSSTIDANSILVSTESLVDRITNDSNVSSLLVDGMRLNDIKPNDPVELADSTCTDSSDSAIADLDSNPNLSGADSSAPSDEMGSGREGESMSSREMLKGHSAERLLREVQSTGRRLDESEKESLLSTVRSATGETVSDRTKDESGDNLSRKLDSAGNIVSPRGDQVEAASGNNNGELLTQISNDLDYLLNDTEDFSSLSLKRRKNKMALASGGNYSSGKTMSPGRKLMSPSKNSANSAARNSVRNSATGKAVPSPSRNASSLNKTLVRNSSSGAAVRNSASNGSSDLKEVKHVIGKNFIVGKESGKIS</sequence>
<feature type="region of interest" description="Disordered" evidence="3">
    <location>
        <begin position="2028"/>
        <end position="2156"/>
    </location>
</feature>
<feature type="compositionally biased region" description="Polar residues" evidence="3">
    <location>
        <begin position="1967"/>
        <end position="1982"/>
    </location>
</feature>
<keyword evidence="1 2" id="KW-1015">Disulfide bond</keyword>
<dbReference type="InterPro" id="IPR036445">
    <property type="entry name" value="GPCR_2_extracell_dom_sf"/>
</dbReference>
<dbReference type="SUPFAM" id="SSF49854">
    <property type="entry name" value="Spermadhesin, CUB domain"/>
    <property type="match status" value="1"/>
</dbReference>
<keyword evidence="4" id="KW-0812">Transmembrane</keyword>
<evidence type="ECO:0000313" key="9">
    <source>
        <dbReference type="EMBL" id="CAG6756270.1"/>
    </source>
</evidence>
<dbReference type="Gene3D" id="2.10.25.10">
    <property type="entry name" value="Laminin"/>
    <property type="match status" value="1"/>
</dbReference>
<dbReference type="PROSITE" id="PS01180">
    <property type="entry name" value="CUB"/>
    <property type="match status" value="1"/>
</dbReference>
<feature type="disulfide bond" evidence="2">
    <location>
        <begin position="222"/>
        <end position="239"/>
    </location>
</feature>
<evidence type="ECO:0000259" key="7">
    <source>
        <dbReference type="PROSITE" id="PS50227"/>
    </source>
</evidence>
<dbReference type="GO" id="GO:0005112">
    <property type="term" value="F:Notch binding"/>
    <property type="evidence" value="ECO:0007669"/>
    <property type="project" value="TreeGrafter"/>
</dbReference>
<dbReference type="PROSITE" id="PS01186">
    <property type="entry name" value="EGF_2"/>
    <property type="match status" value="2"/>
</dbReference>
<feature type="compositionally biased region" description="Low complexity" evidence="3">
    <location>
        <begin position="1951"/>
        <end position="1966"/>
    </location>
</feature>
<feature type="compositionally biased region" description="Basic and acidic residues" evidence="3">
    <location>
        <begin position="2117"/>
        <end position="2134"/>
    </location>
</feature>
<comment type="caution">
    <text evidence="2">Lacks conserved residue(s) required for the propagation of feature annotation.</text>
</comment>
<dbReference type="SMART" id="SM00181">
    <property type="entry name" value="EGF"/>
    <property type="match status" value="2"/>
</dbReference>
<feature type="transmembrane region" description="Helical" evidence="4">
    <location>
        <begin position="1082"/>
        <end position="1103"/>
    </location>
</feature>
<feature type="transmembrane region" description="Helical" evidence="4">
    <location>
        <begin position="1155"/>
        <end position="1174"/>
    </location>
</feature>
<dbReference type="Gene3D" id="2.60.40.10">
    <property type="entry name" value="Immunoglobulins"/>
    <property type="match status" value="1"/>
</dbReference>
<feature type="compositionally biased region" description="Polar residues" evidence="3">
    <location>
        <begin position="1881"/>
        <end position="1912"/>
    </location>
</feature>
<dbReference type="Gene3D" id="2.60.120.290">
    <property type="entry name" value="Spermadhesin, CUB domain"/>
    <property type="match status" value="1"/>
</dbReference>
<feature type="compositionally biased region" description="Basic and acidic residues" evidence="3">
    <location>
        <begin position="1751"/>
        <end position="1760"/>
    </location>
</feature>
<feature type="compositionally biased region" description="Polar residues" evidence="3">
    <location>
        <begin position="2048"/>
        <end position="2059"/>
    </location>
</feature>
<dbReference type="CDD" id="cd00054">
    <property type="entry name" value="EGF_CA"/>
    <property type="match status" value="1"/>
</dbReference>
<name>A0A8D9ELM5_9HEMI</name>
<feature type="region of interest" description="Disordered" evidence="3">
    <location>
        <begin position="948"/>
        <end position="967"/>
    </location>
</feature>
<dbReference type="Pfam" id="PF13927">
    <property type="entry name" value="Ig_3"/>
    <property type="match status" value="1"/>
</dbReference>
<dbReference type="SUPFAM" id="SSF57196">
    <property type="entry name" value="EGF/Laminin"/>
    <property type="match status" value="1"/>
</dbReference>
<dbReference type="InterPro" id="IPR013783">
    <property type="entry name" value="Ig-like_fold"/>
</dbReference>
<evidence type="ECO:0000259" key="6">
    <source>
        <dbReference type="PROSITE" id="PS50026"/>
    </source>
</evidence>
<keyword evidence="4" id="KW-1133">Transmembrane helix</keyword>
<feature type="disulfide bond" evidence="2">
    <location>
        <begin position="241"/>
        <end position="250"/>
    </location>
</feature>
<keyword evidence="2" id="KW-0245">EGF-like domain</keyword>
<keyword evidence="4" id="KW-0472">Membrane</keyword>
<evidence type="ECO:0000259" key="8">
    <source>
        <dbReference type="PROSITE" id="PS50835"/>
    </source>
</evidence>
<feature type="compositionally biased region" description="Basic and acidic residues" evidence="3">
    <location>
        <begin position="1724"/>
        <end position="1738"/>
    </location>
</feature>
<feature type="compositionally biased region" description="Basic and acidic residues" evidence="3">
    <location>
        <begin position="954"/>
        <end position="966"/>
    </location>
</feature>
<feature type="compositionally biased region" description="Basic and acidic residues" evidence="3">
    <location>
        <begin position="2076"/>
        <end position="2088"/>
    </location>
</feature>
<dbReference type="InterPro" id="IPR000859">
    <property type="entry name" value="CUB_dom"/>
</dbReference>
<dbReference type="GO" id="GO:0016020">
    <property type="term" value="C:membrane"/>
    <property type="evidence" value="ECO:0007669"/>
    <property type="project" value="InterPro"/>
</dbReference>
<dbReference type="PROSITE" id="PS00022">
    <property type="entry name" value="EGF_1"/>
    <property type="match status" value="2"/>
</dbReference>
<dbReference type="PROSITE" id="PS50026">
    <property type="entry name" value="EGF_3"/>
    <property type="match status" value="2"/>
</dbReference>
<dbReference type="SUPFAM" id="SSF48726">
    <property type="entry name" value="Immunoglobulin"/>
    <property type="match status" value="1"/>
</dbReference>
<feature type="domain" description="EGF-like" evidence="6">
    <location>
        <begin position="213"/>
        <end position="251"/>
    </location>
</feature>
<evidence type="ECO:0000256" key="4">
    <source>
        <dbReference type="SAM" id="Phobius"/>
    </source>
</evidence>
<dbReference type="Pfam" id="PF00431">
    <property type="entry name" value="CUB"/>
    <property type="match status" value="1"/>
</dbReference>
<reference evidence="9" key="1">
    <citation type="submission" date="2021-05" db="EMBL/GenBank/DDBJ databases">
        <authorList>
            <person name="Alioto T."/>
            <person name="Alioto T."/>
            <person name="Gomez Garrido J."/>
        </authorList>
    </citation>
    <scope>NUCLEOTIDE SEQUENCE</scope>
</reference>
<feature type="domain" description="CUB" evidence="5">
    <location>
        <begin position="44"/>
        <end position="168"/>
    </location>
</feature>
<feature type="compositionally biased region" description="Polar residues" evidence="3">
    <location>
        <begin position="2236"/>
        <end position="2266"/>
    </location>
</feature>
<dbReference type="PANTHER" id="PTHR24044:SF502">
    <property type="entry name" value="ANTERIOR PHARYNX IN EXCESS PROTEIN 1-RELATED"/>
    <property type="match status" value="1"/>
</dbReference>
<feature type="compositionally biased region" description="Polar residues" evidence="3">
    <location>
        <begin position="1761"/>
        <end position="1812"/>
    </location>
</feature>
<dbReference type="GO" id="GO:0004930">
    <property type="term" value="F:G protein-coupled receptor activity"/>
    <property type="evidence" value="ECO:0007669"/>
    <property type="project" value="InterPro"/>
</dbReference>
<feature type="compositionally biased region" description="Low complexity" evidence="3">
    <location>
        <begin position="2214"/>
        <end position="2228"/>
    </location>
</feature>
<feature type="transmembrane region" description="Helical" evidence="4">
    <location>
        <begin position="1115"/>
        <end position="1143"/>
    </location>
</feature>
<dbReference type="InterPro" id="IPR035914">
    <property type="entry name" value="Sperma_CUB_dom_sf"/>
</dbReference>
<feature type="compositionally biased region" description="Polar residues" evidence="3">
    <location>
        <begin position="1819"/>
        <end position="1854"/>
    </location>
</feature>
<dbReference type="InterPro" id="IPR003599">
    <property type="entry name" value="Ig_sub"/>
</dbReference>
<feature type="region of interest" description="Disordered" evidence="3">
    <location>
        <begin position="1691"/>
        <end position="1982"/>
    </location>
</feature>
<feature type="region of interest" description="Disordered" evidence="3">
    <location>
        <begin position="1414"/>
        <end position="1449"/>
    </location>
</feature>
<dbReference type="PANTHER" id="PTHR24044">
    <property type="entry name" value="NOTCH LIGAND FAMILY MEMBER"/>
    <property type="match status" value="1"/>
</dbReference>
<feature type="compositionally biased region" description="Low complexity" evidence="3">
    <location>
        <begin position="2030"/>
        <end position="2047"/>
    </location>
</feature>
<feature type="compositionally biased region" description="Polar residues" evidence="3">
    <location>
        <begin position="1739"/>
        <end position="1748"/>
    </location>
</feature>
<accession>A0A8D9ELM5</accession>
<feature type="compositionally biased region" description="Low complexity" evidence="3">
    <location>
        <begin position="1855"/>
        <end position="1866"/>
    </location>
</feature>
<feature type="region of interest" description="Disordered" evidence="3">
    <location>
        <begin position="1320"/>
        <end position="1360"/>
    </location>
</feature>
<protein>
    <submittedName>
        <fullName evidence="9">Uncharacterized protein</fullName>
    </submittedName>
</protein>
<dbReference type="EMBL" id="HBUF01544371">
    <property type="protein sequence ID" value="CAG6756270.1"/>
    <property type="molecule type" value="Transcribed_RNA"/>
</dbReference>
<feature type="transmembrane region" description="Helical" evidence="4">
    <location>
        <begin position="1257"/>
        <end position="1280"/>
    </location>
</feature>
<feature type="domain" description="Ig-like" evidence="8">
    <location>
        <begin position="551"/>
        <end position="649"/>
    </location>
</feature>
<evidence type="ECO:0000256" key="2">
    <source>
        <dbReference type="PROSITE-ProRule" id="PRU00076"/>
    </source>
</evidence>
<dbReference type="InterPro" id="IPR001879">
    <property type="entry name" value="GPCR_2_extracellular_dom"/>
</dbReference>
<dbReference type="PROSITE" id="PS50835">
    <property type="entry name" value="IG_LIKE"/>
    <property type="match status" value="2"/>
</dbReference>
<proteinExistence type="predicted"/>
<dbReference type="InterPro" id="IPR050906">
    <property type="entry name" value="Notch_signaling"/>
</dbReference>
<feature type="region of interest" description="Disordered" evidence="3">
    <location>
        <begin position="2191"/>
        <end position="2269"/>
    </location>
</feature>
<evidence type="ECO:0000256" key="1">
    <source>
        <dbReference type="ARBA" id="ARBA00023157"/>
    </source>
</evidence>
<feature type="compositionally biased region" description="Polar residues" evidence="3">
    <location>
        <begin position="2105"/>
        <end position="2116"/>
    </location>
</feature>
<feature type="domain" description="EGF-like" evidence="6">
    <location>
        <begin position="252"/>
        <end position="291"/>
    </location>
</feature>
<feature type="compositionally biased region" description="Low complexity" evidence="3">
    <location>
        <begin position="1913"/>
        <end position="1931"/>
    </location>
</feature>
<feature type="compositionally biased region" description="Basic and acidic residues" evidence="3">
    <location>
        <begin position="2095"/>
        <end position="2104"/>
    </location>
</feature>
<feature type="transmembrane region" description="Helical" evidence="4">
    <location>
        <begin position="1229"/>
        <end position="1251"/>
    </location>
</feature>
<dbReference type="InterPro" id="IPR036179">
    <property type="entry name" value="Ig-like_dom_sf"/>
</dbReference>
<dbReference type="Pfam" id="PF00008">
    <property type="entry name" value="EGF"/>
    <property type="match status" value="1"/>
</dbReference>